<dbReference type="RefSeq" id="WP_344733122.1">
    <property type="nucleotide sequence ID" value="NZ_BAAAZH010000013.1"/>
</dbReference>
<organism evidence="1 2">
    <name type="scientific">Nocardioides fonticola</name>
    <dbReference type="NCBI Taxonomy" id="450363"/>
    <lineage>
        <taxon>Bacteria</taxon>
        <taxon>Bacillati</taxon>
        <taxon>Actinomycetota</taxon>
        <taxon>Actinomycetes</taxon>
        <taxon>Propionibacteriales</taxon>
        <taxon>Nocardioidaceae</taxon>
        <taxon>Nocardioides</taxon>
    </lineage>
</organism>
<dbReference type="Proteomes" id="UP001501495">
    <property type="component" value="Unassembled WGS sequence"/>
</dbReference>
<comment type="caution">
    <text evidence="1">The sequence shown here is derived from an EMBL/GenBank/DDBJ whole genome shotgun (WGS) entry which is preliminary data.</text>
</comment>
<protein>
    <submittedName>
        <fullName evidence="1">Uncharacterized protein</fullName>
    </submittedName>
</protein>
<reference evidence="2" key="1">
    <citation type="journal article" date="2019" name="Int. J. Syst. Evol. Microbiol.">
        <title>The Global Catalogue of Microorganisms (GCM) 10K type strain sequencing project: providing services to taxonomists for standard genome sequencing and annotation.</title>
        <authorList>
            <consortium name="The Broad Institute Genomics Platform"/>
            <consortium name="The Broad Institute Genome Sequencing Center for Infectious Disease"/>
            <person name="Wu L."/>
            <person name="Ma J."/>
        </authorList>
    </citation>
    <scope>NUCLEOTIDE SEQUENCE [LARGE SCALE GENOMIC DNA]</scope>
    <source>
        <strain evidence="2">JCM 16703</strain>
    </source>
</reference>
<keyword evidence="2" id="KW-1185">Reference proteome</keyword>
<name>A0ABP7XHX1_9ACTN</name>
<gene>
    <name evidence="1" type="ORF">GCM10022215_19140</name>
</gene>
<sequence>MHSTVVVVALCDPTALRDLVTLALVTWARSFGEPAHGHRLYLACAEPGAWPREKSAVLVEVDGPGPTGLPGSEADGDAPDDRVSLIVTEDPGCQTLHGYLGRLTYEPVA</sequence>
<evidence type="ECO:0000313" key="2">
    <source>
        <dbReference type="Proteomes" id="UP001501495"/>
    </source>
</evidence>
<accession>A0ABP7XHX1</accession>
<proteinExistence type="predicted"/>
<dbReference type="EMBL" id="BAAAZH010000013">
    <property type="protein sequence ID" value="GAA4118013.1"/>
    <property type="molecule type" value="Genomic_DNA"/>
</dbReference>
<evidence type="ECO:0000313" key="1">
    <source>
        <dbReference type="EMBL" id="GAA4118013.1"/>
    </source>
</evidence>